<proteinExistence type="predicted"/>
<keyword evidence="5" id="KW-0411">Iron-sulfur</keyword>
<dbReference type="InterPro" id="IPR033756">
    <property type="entry name" value="YlxH/NBP35"/>
</dbReference>
<name>A0A382ZZD9_9ZZZZ</name>
<dbReference type="GO" id="GO:0046872">
    <property type="term" value="F:metal ion binding"/>
    <property type="evidence" value="ECO:0007669"/>
    <property type="project" value="UniProtKB-KW"/>
</dbReference>
<dbReference type="PANTHER" id="PTHR42961:SF2">
    <property type="entry name" value="IRON-SULFUR PROTEIN NUBPL"/>
    <property type="match status" value="1"/>
</dbReference>
<feature type="non-terminal residue" evidence="6">
    <location>
        <position position="175"/>
    </location>
</feature>
<dbReference type="PROSITE" id="PS01215">
    <property type="entry name" value="MRP"/>
    <property type="match status" value="1"/>
</dbReference>
<dbReference type="InterPro" id="IPR044304">
    <property type="entry name" value="NUBPL-like"/>
</dbReference>
<evidence type="ECO:0008006" key="7">
    <source>
        <dbReference type="Google" id="ProtNLM"/>
    </source>
</evidence>
<dbReference type="InterPro" id="IPR027417">
    <property type="entry name" value="P-loop_NTPase"/>
</dbReference>
<evidence type="ECO:0000256" key="1">
    <source>
        <dbReference type="ARBA" id="ARBA00022723"/>
    </source>
</evidence>
<dbReference type="SUPFAM" id="SSF52540">
    <property type="entry name" value="P-loop containing nucleoside triphosphate hydrolases"/>
    <property type="match status" value="1"/>
</dbReference>
<evidence type="ECO:0000256" key="3">
    <source>
        <dbReference type="ARBA" id="ARBA00022840"/>
    </source>
</evidence>
<evidence type="ECO:0000256" key="4">
    <source>
        <dbReference type="ARBA" id="ARBA00023004"/>
    </source>
</evidence>
<dbReference type="GO" id="GO:0005524">
    <property type="term" value="F:ATP binding"/>
    <property type="evidence" value="ECO:0007669"/>
    <property type="project" value="UniProtKB-KW"/>
</dbReference>
<dbReference type="GO" id="GO:0140663">
    <property type="term" value="F:ATP-dependent FeS chaperone activity"/>
    <property type="evidence" value="ECO:0007669"/>
    <property type="project" value="InterPro"/>
</dbReference>
<keyword evidence="4" id="KW-0408">Iron</keyword>
<dbReference type="GO" id="GO:0016226">
    <property type="term" value="P:iron-sulfur cluster assembly"/>
    <property type="evidence" value="ECO:0007669"/>
    <property type="project" value="InterPro"/>
</dbReference>
<keyword evidence="2" id="KW-0547">Nucleotide-binding</keyword>
<dbReference type="InterPro" id="IPR019591">
    <property type="entry name" value="Mrp/NBP35_ATP-bd"/>
</dbReference>
<gene>
    <name evidence="6" type="ORF">METZ01_LOCUS452892</name>
</gene>
<evidence type="ECO:0000256" key="2">
    <source>
        <dbReference type="ARBA" id="ARBA00022741"/>
    </source>
</evidence>
<dbReference type="AlphaFoldDB" id="A0A382ZZD9"/>
<dbReference type="CDD" id="cd02037">
    <property type="entry name" value="Mrp_NBP35"/>
    <property type="match status" value="1"/>
</dbReference>
<protein>
    <recommendedName>
        <fullName evidence="7">CobQ/CobB/MinD/ParA nucleotide binding domain-containing protein</fullName>
    </recommendedName>
</protein>
<sequence length="175" mass="18626">MPPLNLDRQQIPGVKDMVAVSSGKGGVGKSTLTANLAVALAKRDLRVGLMDTDIYGPNIPRMLGLEGRAAIDEDSQRIRPGEVHGLKAISMGMLIDPGVPVIWRGPMLAKMVNQFLFQVDWGDIDVMVLDLPPGTGDVQISLTQSAPLTGAAIVTTPSELAVADVRRGLAMFRQS</sequence>
<dbReference type="InterPro" id="IPR000808">
    <property type="entry name" value="Mrp-like_CS"/>
</dbReference>
<evidence type="ECO:0000313" key="6">
    <source>
        <dbReference type="EMBL" id="SVE00038.1"/>
    </source>
</evidence>
<keyword evidence="3" id="KW-0067">ATP-binding</keyword>
<organism evidence="6">
    <name type="scientific">marine metagenome</name>
    <dbReference type="NCBI Taxonomy" id="408172"/>
    <lineage>
        <taxon>unclassified sequences</taxon>
        <taxon>metagenomes</taxon>
        <taxon>ecological metagenomes</taxon>
    </lineage>
</organism>
<keyword evidence="1" id="KW-0479">Metal-binding</keyword>
<reference evidence="6" key="1">
    <citation type="submission" date="2018-05" db="EMBL/GenBank/DDBJ databases">
        <authorList>
            <person name="Lanie J.A."/>
            <person name="Ng W.-L."/>
            <person name="Kazmierczak K.M."/>
            <person name="Andrzejewski T.M."/>
            <person name="Davidsen T.M."/>
            <person name="Wayne K.J."/>
            <person name="Tettelin H."/>
            <person name="Glass J.I."/>
            <person name="Rusch D."/>
            <person name="Podicherti R."/>
            <person name="Tsui H.-C.T."/>
            <person name="Winkler M.E."/>
        </authorList>
    </citation>
    <scope>NUCLEOTIDE SEQUENCE</scope>
</reference>
<dbReference type="EMBL" id="UINC01187356">
    <property type="protein sequence ID" value="SVE00038.1"/>
    <property type="molecule type" value="Genomic_DNA"/>
</dbReference>
<dbReference type="PANTHER" id="PTHR42961">
    <property type="entry name" value="IRON-SULFUR PROTEIN NUBPL"/>
    <property type="match status" value="1"/>
</dbReference>
<dbReference type="GO" id="GO:0051539">
    <property type="term" value="F:4 iron, 4 sulfur cluster binding"/>
    <property type="evidence" value="ECO:0007669"/>
    <property type="project" value="TreeGrafter"/>
</dbReference>
<dbReference type="Pfam" id="PF10609">
    <property type="entry name" value="ParA"/>
    <property type="match status" value="1"/>
</dbReference>
<dbReference type="Gene3D" id="3.40.50.300">
    <property type="entry name" value="P-loop containing nucleotide triphosphate hydrolases"/>
    <property type="match status" value="1"/>
</dbReference>
<accession>A0A382ZZD9</accession>
<evidence type="ECO:0000256" key="5">
    <source>
        <dbReference type="ARBA" id="ARBA00023014"/>
    </source>
</evidence>